<reference evidence="2 3" key="1">
    <citation type="journal article" date="2019" name="Nat. Plants">
        <title>Stout camphor tree genome fills gaps in understanding of flowering plant genome evolution.</title>
        <authorList>
            <person name="Chaw S.M."/>
            <person name="Liu Y.C."/>
            <person name="Wu Y.W."/>
            <person name="Wang H.Y."/>
            <person name="Lin C.I."/>
            <person name="Wu C.S."/>
            <person name="Ke H.M."/>
            <person name="Chang L.Y."/>
            <person name="Hsu C.Y."/>
            <person name="Yang H.T."/>
            <person name="Sudianto E."/>
            <person name="Hsu M.H."/>
            <person name="Wu K.P."/>
            <person name="Wang L.N."/>
            <person name="Leebens-Mack J.H."/>
            <person name="Tsai I.J."/>
        </authorList>
    </citation>
    <scope>NUCLEOTIDE SEQUENCE [LARGE SCALE GENOMIC DNA]</scope>
    <source>
        <strain evidence="3">cv. Chaw 1501</strain>
        <tissue evidence="2">Young leaves</tissue>
    </source>
</reference>
<evidence type="ECO:0000313" key="2">
    <source>
        <dbReference type="EMBL" id="RWR75523.1"/>
    </source>
</evidence>
<dbReference type="AlphaFoldDB" id="A0A443NAI2"/>
<keyword evidence="2" id="KW-0675">Receptor</keyword>
<evidence type="ECO:0000313" key="3">
    <source>
        <dbReference type="Proteomes" id="UP000283530"/>
    </source>
</evidence>
<organism evidence="2 3">
    <name type="scientific">Cinnamomum micranthum f. kanehirae</name>
    <dbReference type="NCBI Taxonomy" id="337451"/>
    <lineage>
        <taxon>Eukaryota</taxon>
        <taxon>Viridiplantae</taxon>
        <taxon>Streptophyta</taxon>
        <taxon>Embryophyta</taxon>
        <taxon>Tracheophyta</taxon>
        <taxon>Spermatophyta</taxon>
        <taxon>Magnoliopsida</taxon>
        <taxon>Magnoliidae</taxon>
        <taxon>Laurales</taxon>
        <taxon>Lauraceae</taxon>
        <taxon>Cinnamomum</taxon>
    </lineage>
</organism>
<protein>
    <submittedName>
        <fullName evidence="2">Wall-associated receptor kinase-like protein 10</fullName>
    </submittedName>
</protein>
<keyword evidence="2" id="KW-0808">Transferase</keyword>
<keyword evidence="2" id="KW-0418">Kinase</keyword>
<feature type="signal peptide" evidence="1">
    <location>
        <begin position="1"/>
        <end position="32"/>
    </location>
</feature>
<dbReference type="GO" id="GO:0016301">
    <property type="term" value="F:kinase activity"/>
    <property type="evidence" value="ECO:0007669"/>
    <property type="project" value="UniProtKB-KW"/>
</dbReference>
<feature type="chain" id="PRO_5019181955" evidence="1">
    <location>
        <begin position="33"/>
        <end position="127"/>
    </location>
</feature>
<sequence>MEHQKPSPFMSFIATLSSIILLPMTQFTCTSAIAINDLAIANCPTKCGDVDISYPFGIGKGCFLEDFECVSSKNFIAKSCCSENDEDPGHALMQFPEESTYTISNSKNILVGMGCNMMDQHPVTVIV</sequence>
<comment type="caution">
    <text evidence="2">The sequence shown here is derived from an EMBL/GenBank/DDBJ whole genome shotgun (WGS) entry which is preliminary data.</text>
</comment>
<dbReference type="EMBL" id="QPKB01000002">
    <property type="protein sequence ID" value="RWR75523.1"/>
    <property type="molecule type" value="Genomic_DNA"/>
</dbReference>
<gene>
    <name evidence="2" type="ORF">CKAN_00390800</name>
</gene>
<accession>A0A443NAI2</accession>
<evidence type="ECO:0000256" key="1">
    <source>
        <dbReference type="SAM" id="SignalP"/>
    </source>
</evidence>
<keyword evidence="3" id="KW-1185">Reference proteome</keyword>
<dbReference type="PANTHER" id="PTHR33491">
    <property type="entry name" value="OSJNBA0016N04.9 PROTEIN"/>
    <property type="match status" value="1"/>
</dbReference>
<dbReference type="OrthoDB" id="1747169at2759"/>
<name>A0A443NAI2_9MAGN</name>
<proteinExistence type="predicted"/>
<keyword evidence="1" id="KW-0732">Signal</keyword>
<dbReference type="Proteomes" id="UP000283530">
    <property type="component" value="Unassembled WGS sequence"/>
</dbReference>